<keyword evidence="2" id="KW-0812">Transmembrane</keyword>
<dbReference type="RefSeq" id="WP_174403350.1">
    <property type="nucleotide sequence ID" value="NZ_AP020335.1"/>
</dbReference>
<feature type="coiled-coil region" evidence="1">
    <location>
        <begin position="370"/>
        <end position="404"/>
    </location>
</feature>
<feature type="transmembrane region" description="Helical" evidence="2">
    <location>
        <begin position="52"/>
        <end position="71"/>
    </location>
</feature>
<dbReference type="Proteomes" id="UP000027341">
    <property type="component" value="Unassembled WGS sequence"/>
</dbReference>
<keyword evidence="2" id="KW-0472">Membrane</keyword>
<reference evidence="3 4" key="1">
    <citation type="submission" date="2014-04" db="EMBL/GenBank/DDBJ databases">
        <title>Draft genome sequence of Hydrogenovibrio marinus MH-110, a model organism for aerobic H2 metabolism.</title>
        <authorList>
            <person name="Cha H.J."/>
            <person name="Jo B.H."/>
            <person name="Hwang B.H."/>
        </authorList>
    </citation>
    <scope>NUCLEOTIDE SEQUENCE [LARGE SCALE GENOMIC DNA]</scope>
    <source>
        <strain evidence="3 4">MH-110</strain>
    </source>
</reference>
<gene>
    <name evidence="3" type="ORF">EI16_07505</name>
</gene>
<feature type="coiled-coil region" evidence="1">
    <location>
        <begin position="194"/>
        <end position="268"/>
    </location>
</feature>
<evidence type="ECO:0000313" key="3">
    <source>
        <dbReference type="EMBL" id="KDN96126.1"/>
    </source>
</evidence>
<feature type="transmembrane region" description="Helical" evidence="2">
    <location>
        <begin position="92"/>
        <end position="113"/>
    </location>
</feature>
<organism evidence="3 4">
    <name type="scientific">Hydrogenovibrio marinus</name>
    <dbReference type="NCBI Taxonomy" id="28885"/>
    <lineage>
        <taxon>Bacteria</taxon>
        <taxon>Pseudomonadati</taxon>
        <taxon>Pseudomonadota</taxon>
        <taxon>Gammaproteobacteria</taxon>
        <taxon>Thiotrichales</taxon>
        <taxon>Piscirickettsiaceae</taxon>
        <taxon>Hydrogenovibrio</taxon>
    </lineage>
</organism>
<dbReference type="EMBL" id="JMIU01000001">
    <property type="protein sequence ID" value="KDN96126.1"/>
    <property type="molecule type" value="Genomic_DNA"/>
</dbReference>
<evidence type="ECO:0000256" key="1">
    <source>
        <dbReference type="SAM" id="Coils"/>
    </source>
</evidence>
<comment type="caution">
    <text evidence="3">The sequence shown here is derived from an EMBL/GenBank/DDBJ whole genome shotgun (WGS) entry which is preliminary data.</text>
</comment>
<keyword evidence="1" id="KW-0175">Coiled coil</keyword>
<dbReference type="AlphaFoldDB" id="A0A067A0J7"/>
<proteinExistence type="predicted"/>
<accession>A0A067A0J7</accession>
<feature type="transmembrane region" description="Helical" evidence="2">
    <location>
        <begin position="16"/>
        <end position="40"/>
    </location>
</feature>
<protein>
    <submittedName>
        <fullName evidence="3">Uncharacterized protein</fullName>
    </submittedName>
</protein>
<keyword evidence="2" id="KW-1133">Transmembrane helix</keyword>
<dbReference type="STRING" id="28885.EI16_07505"/>
<keyword evidence="4" id="KW-1185">Reference proteome</keyword>
<evidence type="ECO:0000256" key="2">
    <source>
        <dbReference type="SAM" id="Phobius"/>
    </source>
</evidence>
<name>A0A067A0J7_HYDMR</name>
<feature type="transmembrane region" description="Helical" evidence="2">
    <location>
        <begin position="441"/>
        <end position="471"/>
    </location>
</feature>
<sequence length="510" mass="58229">MENRRLYDVGGKLIKFAWAVEILAVSIGLLISIVVSYSVYMQLNAHEREMSAGNISTILVAGLPFVLVAVVEASKIPIATAMMYARHFAWRLGFFIGVIMLATITFETMLNGFERNFSNLTLAIDDQKNASLRLDEKINSLNQQKDNINTVHIDTIDANYRRGVSNANRYFTENLASQRKTLEQRLAEIDSGYKDKIDQEIADLQNKEAQVYEDWDKERDALQQRIRKMLNQNLAGSSEEKAQLEKEVADLKAEMKQKMAEATFLTRQSVEDKYRALIDKKEKRLYQVSDFSSGKDALKEQTGTEEMLQGQLKTMGMTYQKRIDTIHHRIDFLSNRLKQRSEEDEALRAKYRQQYQSFTDEATHTKDSIIQRALKEKKNQLETYEEIQQKVKEIDGEIFGLQQQKLEIDHKINTLITQNQIYRVAAYINGNESARDVPKHLVGLVALVWFTSLAFICSVTGVFLAIAGIYLQRTYGAPGSRPDIEPETPTLAEVEHERAMHTPNGVLSPA</sequence>
<evidence type="ECO:0000313" key="4">
    <source>
        <dbReference type="Proteomes" id="UP000027341"/>
    </source>
</evidence>